<evidence type="ECO:0000256" key="2">
    <source>
        <dbReference type="SAM" id="Phobius"/>
    </source>
</evidence>
<feature type="region of interest" description="Disordered" evidence="1">
    <location>
        <begin position="440"/>
        <end position="511"/>
    </location>
</feature>
<keyword evidence="2" id="KW-0812">Transmembrane</keyword>
<keyword evidence="4" id="KW-1185">Reference proteome</keyword>
<keyword evidence="2" id="KW-0472">Membrane</keyword>
<dbReference type="AlphaFoldDB" id="B1C7Z5"/>
<sequence length="511" mass="60308">MRKSSKKNLKIIWLVILLFGLISGGILISFAIGHKLYWVAPICPILIILMYYLSLYFKYKSYSIIYNKKGYDTTMLYIDPFYTLYRDPDKKYRGRLHNKHYFSLGVTVPKFKYPQNDEEFNKLKGDFTFTTFENIAGTLLLLVLACISVYFLFVYIFSDIILFFIDVALIFLILFTSTQILFILLEGDKCLDIPNDKIDTGEKDEEGHHIVKNSFTEEQYDYLVASKFLLYGSYNLKNRDVKRNYLLKKISDYLNKDFDLKDLDFEDMYTVDFVLRDYLDVKFGRLNVGFSKYINFLYENFDDIAVNKISSLKDDIKEYLVVCHHIIAYFIKRKDYKKANDLYDKLSDFDLDEKKDKDLIYLKKRNAALLKIEGSDINNVLIDDTIVYNGLDVFSKVTSNYLEEEKDYRYITETKSQRDKRRKEREDKLRAQGAFVEDTSEIENDNKSSKKGLFKKKNKKEVCDKENEELTLNEEKEIVSDESEISDNESLKSENIENIDKEDDLSKEDDK</sequence>
<name>B1C7Z5_9FIRM</name>
<evidence type="ECO:0000256" key="1">
    <source>
        <dbReference type="SAM" id="MobiDB-lite"/>
    </source>
</evidence>
<keyword evidence="2" id="KW-1133">Transmembrane helix</keyword>
<dbReference type="RefSeq" id="WP_007049296.1">
    <property type="nucleotide sequence ID" value="NZ_DS560015.1"/>
</dbReference>
<proteinExistence type="predicted"/>
<accession>B1C7Z5</accession>
<evidence type="ECO:0000313" key="4">
    <source>
        <dbReference type="Proteomes" id="UP000005178"/>
    </source>
</evidence>
<feature type="transmembrane region" description="Helical" evidence="2">
    <location>
        <begin position="163"/>
        <end position="185"/>
    </location>
</feature>
<protein>
    <submittedName>
        <fullName evidence="3">Uncharacterized protein</fullName>
    </submittedName>
</protein>
<feature type="compositionally biased region" description="Basic and acidic residues" evidence="1">
    <location>
        <begin position="489"/>
        <end position="499"/>
    </location>
</feature>
<feature type="transmembrane region" description="Helical" evidence="2">
    <location>
        <begin position="38"/>
        <end position="59"/>
    </location>
</feature>
<dbReference type="OrthoDB" id="358807at2"/>
<dbReference type="GeneID" id="97999731"/>
<feature type="compositionally biased region" description="Basic residues" evidence="1">
    <location>
        <begin position="449"/>
        <end position="459"/>
    </location>
</feature>
<reference evidence="3" key="2">
    <citation type="submission" date="2013-08" db="EMBL/GenBank/DDBJ databases">
        <title>Draft genome sequence of Anaerofustis stercorihominis (DSM 17244).</title>
        <authorList>
            <person name="Sudarsanam P."/>
            <person name="Ley R."/>
            <person name="Guruge J."/>
            <person name="Turnbaugh P.J."/>
            <person name="Mahowald M."/>
            <person name="Liep D."/>
            <person name="Gordon J."/>
        </authorList>
    </citation>
    <scope>NUCLEOTIDE SEQUENCE</scope>
    <source>
        <strain evidence="3">DSM 17244</strain>
    </source>
</reference>
<reference evidence="3" key="1">
    <citation type="submission" date="2008-01" db="EMBL/GenBank/DDBJ databases">
        <authorList>
            <person name="Fulton L."/>
            <person name="Clifton S."/>
            <person name="Fulton B."/>
            <person name="Xu J."/>
            <person name="Minx P."/>
            <person name="Pepin K.H."/>
            <person name="Johnson M."/>
            <person name="Thiruvilangam P."/>
            <person name="Bhonagiri V."/>
            <person name="Nash W.E."/>
            <person name="Mardis E.R."/>
            <person name="Wilson R.K."/>
        </authorList>
    </citation>
    <scope>NUCLEOTIDE SEQUENCE [LARGE SCALE GENOMIC DNA]</scope>
    <source>
        <strain evidence="3">DSM 17244</strain>
    </source>
</reference>
<dbReference type="HOGENOM" id="CLU_532826_0_0_9"/>
<gene>
    <name evidence="3" type="ORF">ANASTE_00849</name>
</gene>
<comment type="caution">
    <text evidence="3">The sequence shown here is derived from an EMBL/GenBank/DDBJ whole genome shotgun (WGS) entry which is preliminary data.</text>
</comment>
<dbReference type="Proteomes" id="UP000005178">
    <property type="component" value="Unassembled WGS sequence"/>
</dbReference>
<evidence type="ECO:0000313" key="3">
    <source>
        <dbReference type="EMBL" id="EDS73132.1"/>
    </source>
</evidence>
<feature type="transmembrane region" description="Helical" evidence="2">
    <location>
        <begin position="139"/>
        <end position="157"/>
    </location>
</feature>
<dbReference type="STRING" id="445971.ANASTE_00849"/>
<dbReference type="EMBL" id="ABIL02000005">
    <property type="protein sequence ID" value="EDS73132.1"/>
    <property type="molecule type" value="Genomic_DNA"/>
</dbReference>
<feature type="transmembrane region" description="Helical" evidence="2">
    <location>
        <begin position="12"/>
        <end position="32"/>
    </location>
</feature>
<feature type="compositionally biased region" description="Acidic residues" evidence="1">
    <location>
        <begin position="500"/>
        <end position="511"/>
    </location>
</feature>
<organism evidence="3 4">
    <name type="scientific">Anaerofustis stercorihominis DSM 17244</name>
    <dbReference type="NCBI Taxonomy" id="445971"/>
    <lineage>
        <taxon>Bacteria</taxon>
        <taxon>Bacillati</taxon>
        <taxon>Bacillota</taxon>
        <taxon>Clostridia</taxon>
        <taxon>Eubacteriales</taxon>
        <taxon>Eubacteriaceae</taxon>
        <taxon>Anaerofustis</taxon>
    </lineage>
</organism>